<feature type="transmembrane region" description="Helical" evidence="1">
    <location>
        <begin position="186"/>
        <end position="207"/>
    </location>
</feature>
<gene>
    <name evidence="2" type="ORF">AV942_09910</name>
</gene>
<reference evidence="2 3" key="1">
    <citation type="submission" date="2015-12" db="EMBL/GenBank/DDBJ databases">
        <title>Intraspecies pangenome expansion in the marine bacterium Alteromonas.</title>
        <authorList>
            <person name="Lopez-Perez M."/>
            <person name="Rodriguez-Valera F."/>
        </authorList>
    </citation>
    <scope>NUCLEOTIDE SEQUENCE [LARGE SCALE GENOMIC DNA]</scope>
    <source>
        <strain evidence="2 3">UM8</strain>
    </source>
</reference>
<keyword evidence="1" id="KW-1133">Transmembrane helix</keyword>
<keyword evidence="1" id="KW-0812">Transmembrane</keyword>
<organism evidence="2 3">
    <name type="scientific">Alteromonas mediterranea</name>
    <dbReference type="NCBI Taxonomy" id="314275"/>
    <lineage>
        <taxon>Bacteria</taxon>
        <taxon>Pseudomonadati</taxon>
        <taxon>Pseudomonadota</taxon>
        <taxon>Gammaproteobacteria</taxon>
        <taxon>Alteromonadales</taxon>
        <taxon>Alteromonadaceae</taxon>
        <taxon>Alteromonas/Salinimonas group</taxon>
        <taxon>Alteromonas</taxon>
    </lineage>
</organism>
<protein>
    <submittedName>
        <fullName evidence="2">Uncharacterized protein</fullName>
    </submittedName>
</protein>
<evidence type="ECO:0000313" key="3">
    <source>
        <dbReference type="Proteomes" id="UP000061468"/>
    </source>
</evidence>
<feature type="transmembrane region" description="Helical" evidence="1">
    <location>
        <begin position="35"/>
        <end position="58"/>
    </location>
</feature>
<keyword evidence="1" id="KW-0472">Membrane</keyword>
<dbReference type="EMBL" id="CP013928">
    <property type="protein sequence ID" value="AMJ78580.1"/>
    <property type="molecule type" value="Genomic_DNA"/>
</dbReference>
<evidence type="ECO:0000256" key="1">
    <source>
        <dbReference type="SAM" id="Phobius"/>
    </source>
</evidence>
<dbReference type="AlphaFoldDB" id="A0AAC9ADX5"/>
<accession>A0AAC9ADX5</accession>
<sequence length="232" mass="26744">MDDPSSFIDNLTKALQSIPTLMEALVQALQTPYGWIPLAGILLWFAVNKDLFIFFHFYEEKQKKKLDYLEKYLANDVIAEPDTKAVISDFRDCYYFKAATGIQAEKKFRHALINLHKITSADITWITLKRALPYFEFGEKNKIKIKEISKRERLGRFYNALVGWLFLGFSAATFIIMITFANKSLISFVVFMVLALTLLLFSLFAFSQNFPIRSALRIKAELEDINPDVKGN</sequence>
<dbReference type="RefSeq" id="WP_015067169.1">
    <property type="nucleotide sequence ID" value="NZ_CAXGIV010000109.1"/>
</dbReference>
<name>A0AAC9ADX5_9ALTE</name>
<evidence type="ECO:0000313" key="2">
    <source>
        <dbReference type="EMBL" id="AMJ78580.1"/>
    </source>
</evidence>
<feature type="transmembrane region" description="Helical" evidence="1">
    <location>
        <begin position="157"/>
        <end position="180"/>
    </location>
</feature>
<dbReference type="Proteomes" id="UP000061468">
    <property type="component" value="Chromosome"/>
</dbReference>
<proteinExistence type="predicted"/>